<gene>
    <name evidence="1" type="ORF">HUJ06_021236</name>
</gene>
<reference evidence="1 2" key="1">
    <citation type="journal article" date="2020" name="Mol. Biol. Evol.">
        <title>Distinct Expression and Methylation Patterns for Genes with Different Fates following a Single Whole-Genome Duplication in Flowering Plants.</title>
        <authorList>
            <person name="Shi T."/>
            <person name="Rahmani R.S."/>
            <person name="Gugger P.F."/>
            <person name="Wang M."/>
            <person name="Li H."/>
            <person name="Zhang Y."/>
            <person name="Li Z."/>
            <person name="Wang Q."/>
            <person name="Van de Peer Y."/>
            <person name="Marchal K."/>
            <person name="Chen J."/>
        </authorList>
    </citation>
    <scope>NUCLEOTIDE SEQUENCE [LARGE SCALE GENOMIC DNA]</scope>
    <source>
        <tissue evidence="1">Leaf</tissue>
    </source>
</reference>
<protein>
    <submittedName>
        <fullName evidence="1">Uncharacterized protein</fullName>
    </submittedName>
</protein>
<accession>A0A822XJ92</accession>
<keyword evidence="2" id="KW-1185">Reference proteome</keyword>
<dbReference type="AlphaFoldDB" id="A0A822XJ92"/>
<proteinExistence type="predicted"/>
<comment type="caution">
    <text evidence="1">The sequence shown here is derived from an EMBL/GenBank/DDBJ whole genome shotgun (WGS) entry which is preliminary data.</text>
</comment>
<dbReference type="EMBL" id="DUZY01000001">
    <property type="protein sequence ID" value="DAD19773.1"/>
    <property type="molecule type" value="Genomic_DNA"/>
</dbReference>
<evidence type="ECO:0000313" key="2">
    <source>
        <dbReference type="Proteomes" id="UP000607653"/>
    </source>
</evidence>
<dbReference type="Proteomes" id="UP000607653">
    <property type="component" value="Unassembled WGS sequence"/>
</dbReference>
<organism evidence="1 2">
    <name type="scientific">Nelumbo nucifera</name>
    <name type="common">Sacred lotus</name>
    <dbReference type="NCBI Taxonomy" id="4432"/>
    <lineage>
        <taxon>Eukaryota</taxon>
        <taxon>Viridiplantae</taxon>
        <taxon>Streptophyta</taxon>
        <taxon>Embryophyta</taxon>
        <taxon>Tracheophyta</taxon>
        <taxon>Spermatophyta</taxon>
        <taxon>Magnoliopsida</taxon>
        <taxon>Proteales</taxon>
        <taxon>Nelumbonaceae</taxon>
        <taxon>Nelumbo</taxon>
    </lineage>
</organism>
<sequence>MKFSNDKNKIPANLREKLNSENLLTFDISPFLVQLQINAMSLATFIVLDTSNPAKFNHQNQRKCNAKVGTWNNKYK</sequence>
<name>A0A822XJ92_NELNU</name>
<evidence type="ECO:0000313" key="1">
    <source>
        <dbReference type="EMBL" id="DAD19773.1"/>
    </source>
</evidence>